<evidence type="ECO:0000256" key="3">
    <source>
        <dbReference type="ARBA" id="ARBA00023163"/>
    </source>
</evidence>
<dbReference type="EMBL" id="SPKT01000003">
    <property type="protein sequence ID" value="TFI00798.1"/>
    <property type="molecule type" value="Genomic_DNA"/>
</dbReference>
<dbReference type="PANTHER" id="PTHR30055:SF234">
    <property type="entry name" value="HTH-TYPE TRANSCRIPTIONAL REGULATOR BETI"/>
    <property type="match status" value="1"/>
</dbReference>
<accession>A0ABY2K1C6</accession>
<keyword evidence="3" id="KW-0804">Transcription</keyword>
<dbReference type="SUPFAM" id="SSF48498">
    <property type="entry name" value="Tetracyclin repressor-like, C-terminal domain"/>
    <property type="match status" value="1"/>
</dbReference>
<keyword evidence="1" id="KW-0805">Transcription regulation</keyword>
<evidence type="ECO:0000256" key="5">
    <source>
        <dbReference type="SAM" id="MobiDB-lite"/>
    </source>
</evidence>
<feature type="region of interest" description="Disordered" evidence="5">
    <location>
        <begin position="1"/>
        <end position="75"/>
    </location>
</feature>
<comment type="caution">
    <text evidence="7">The sequence shown here is derived from an EMBL/GenBank/DDBJ whole genome shotgun (WGS) entry which is preliminary data.</text>
</comment>
<dbReference type="Gene3D" id="1.10.357.10">
    <property type="entry name" value="Tetracycline Repressor, domain 2"/>
    <property type="match status" value="1"/>
</dbReference>
<dbReference type="InterPro" id="IPR050109">
    <property type="entry name" value="HTH-type_TetR-like_transc_reg"/>
</dbReference>
<keyword evidence="2 4" id="KW-0238">DNA-binding</keyword>
<dbReference type="SUPFAM" id="SSF46689">
    <property type="entry name" value="Homeodomain-like"/>
    <property type="match status" value="1"/>
</dbReference>
<feature type="compositionally biased region" description="Low complexity" evidence="5">
    <location>
        <begin position="22"/>
        <end position="32"/>
    </location>
</feature>
<protein>
    <submittedName>
        <fullName evidence="7">TetR/AcrR family transcriptional regulator</fullName>
    </submittedName>
</protein>
<name>A0ABY2K1C6_9MICC</name>
<evidence type="ECO:0000313" key="7">
    <source>
        <dbReference type="EMBL" id="TFI00798.1"/>
    </source>
</evidence>
<dbReference type="InterPro" id="IPR001647">
    <property type="entry name" value="HTH_TetR"/>
</dbReference>
<dbReference type="Proteomes" id="UP000297477">
    <property type="component" value="Unassembled WGS sequence"/>
</dbReference>
<dbReference type="InterPro" id="IPR036271">
    <property type="entry name" value="Tet_transcr_reg_TetR-rel_C_sf"/>
</dbReference>
<evidence type="ECO:0000256" key="4">
    <source>
        <dbReference type="PROSITE-ProRule" id="PRU00335"/>
    </source>
</evidence>
<organism evidence="7 8">
    <name type="scientific">Micrococcus lylae</name>
    <dbReference type="NCBI Taxonomy" id="1273"/>
    <lineage>
        <taxon>Bacteria</taxon>
        <taxon>Bacillati</taxon>
        <taxon>Actinomycetota</taxon>
        <taxon>Actinomycetes</taxon>
        <taxon>Micrococcales</taxon>
        <taxon>Micrococcaceae</taxon>
        <taxon>Micrococcus</taxon>
    </lineage>
</organism>
<evidence type="ECO:0000313" key="8">
    <source>
        <dbReference type="Proteomes" id="UP000297477"/>
    </source>
</evidence>
<dbReference type="InterPro" id="IPR009057">
    <property type="entry name" value="Homeodomain-like_sf"/>
</dbReference>
<dbReference type="Pfam" id="PF00440">
    <property type="entry name" value="TetR_N"/>
    <property type="match status" value="1"/>
</dbReference>
<proteinExistence type="predicted"/>
<evidence type="ECO:0000259" key="6">
    <source>
        <dbReference type="PROSITE" id="PS50977"/>
    </source>
</evidence>
<reference evidence="7 8" key="1">
    <citation type="submission" date="2019-03" db="EMBL/GenBank/DDBJ databases">
        <title>Reclassification of Micrococcus aloeverae and Micrococcus yunnanensis as later heterotypic synonyms of Micrococcus luteus.</title>
        <authorList>
            <person name="Huang C.-H."/>
        </authorList>
    </citation>
    <scope>NUCLEOTIDE SEQUENCE [LARGE SCALE GENOMIC DNA]</scope>
    <source>
        <strain evidence="7 8">BCRC 12151</strain>
    </source>
</reference>
<feature type="domain" description="HTH tetR-type" evidence="6">
    <location>
        <begin position="83"/>
        <end position="142"/>
    </location>
</feature>
<feature type="compositionally biased region" description="Polar residues" evidence="5">
    <location>
        <begin position="1"/>
        <end position="10"/>
    </location>
</feature>
<evidence type="ECO:0000256" key="1">
    <source>
        <dbReference type="ARBA" id="ARBA00023015"/>
    </source>
</evidence>
<gene>
    <name evidence="7" type="ORF">E4A49_02080</name>
</gene>
<feature type="DNA-binding region" description="H-T-H motif" evidence="4">
    <location>
        <begin position="105"/>
        <end position="124"/>
    </location>
</feature>
<evidence type="ECO:0000256" key="2">
    <source>
        <dbReference type="ARBA" id="ARBA00023125"/>
    </source>
</evidence>
<dbReference type="PROSITE" id="PS50977">
    <property type="entry name" value="HTH_TETR_2"/>
    <property type="match status" value="1"/>
</dbReference>
<dbReference type="PANTHER" id="PTHR30055">
    <property type="entry name" value="HTH-TYPE TRANSCRIPTIONAL REGULATOR RUTR"/>
    <property type="match status" value="1"/>
</dbReference>
<sequence length="294" mass="31578">MRLPPTTTALRSGPPATAGRESVASVTVTSVSFEGQARPREEGTSPGRTVFPQPRVPDTVGSVKSHTSSLRDGRHARWDEHRRLRRRALLRATREAVHDLGPHPSMEEIAAHAGTSKSVFYRYFRDKAGLQEAVSQEAIALMERRLLEAVGTSSDPRLALGAMVETYLRMADSSPHVYAFSVQSAHGLQDGADAQTLHGFFERMHQALEERLRAHLAAAGREAPANGDPLLLWPTAALGMVKAAGEAWLSASGVPGRATAEQTAAQITGWLLNGLTGSTTSTTSALSRTQRSTS</sequence>
<keyword evidence="8" id="KW-1185">Reference proteome</keyword>